<gene>
    <name evidence="3" type="ORF">C8N40_10237</name>
</gene>
<name>A0A2T5YP32_9BACT</name>
<keyword evidence="4" id="KW-1185">Reference proteome</keyword>
<dbReference type="RefSeq" id="WP_108210484.1">
    <property type="nucleotide sequence ID" value="NZ_QBKI01000002.1"/>
</dbReference>
<feature type="signal peptide" evidence="1">
    <location>
        <begin position="1"/>
        <end position="20"/>
    </location>
</feature>
<reference evidence="3 4" key="1">
    <citation type="submission" date="2018-04" db="EMBL/GenBank/DDBJ databases">
        <title>Genomic Encyclopedia of Archaeal and Bacterial Type Strains, Phase II (KMG-II): from individual species to whole genera.</title>
        <authorList>
            <person name="Goeker M."/>
        </authorList>
    </citation>
    <scope>NUCLEOTIDE SEQUENCE [LARGE SCALE GENOMIC DNA]</scope>
    <source>
        <strain evidence="3 4">DSM 100162</strain>
    </source>
</reference>
<feature type="domain" description="Tail specific protease" evidence="2">
    <location>
        <begin position="319"/>
        <end position="524"/>
    </location>
</feature>
<protein>
    <submittedName>
        <fullName evidence="3">C-terminal processing protease CtpA/Prc</fullName>
    </submittedName>
</protein>
<dbReference type="GO" id="GO:0007165">
    <property type="term" value="P:signal transduction"/>
    <property type="evidence" value="ECO:0007669"/>
    <property type="project" value="TreeGrafter"/>
</dbReference>
<dbReference type="InterPro" id="IPR005151">
    <property type="entry name" value="Tail-specific_protease"/>
</dbReference>
<evidence type="ECO:0000313" key="3">
    <source>
        <dbReference type="EMBL" id="PTX21068.1"/>
    </source>
</evidence>
<dbReference type="Proteomes" id="UP000244225">
    <property type="component" value="Unassembled WGS sequence"/>
</dbReference>
<dbReference type="Gene3D" id="2.30.42.10">
    <property type="match status" value="1"/>
</dbReference>
<keyword evidence="3" id="KW-0645">Protease</keyword>
<dbReference type="AlphaFoldDB" id="A0A2T5YP32"/>
<comment type="caution">
    <text evidence="3">The sequence shown here is derived from an EMBL/GenBank/DDBJ whole genome shotgun (WGS) entry which is preliminary data.</text>
</comment>
<dbReference type="Pfam" id="PF03572">
    <property type="entry name" value="Peptidase_S41"/>
    <property type="match status" value="1"/>
</dbReference>
<evidence type="ECO:0000256" key="1">
    <source>
        <dbReference type="SAM" id="SignalP"/>
    </source>
</evidence>
<feature type="chain" id="PRO_5015501313" evidence="1">
    <location>
        <begin position="21"/>
        <end position="549"/>
    </location>
</feature>
<organism evidence="3 4">
    <name type="scientific">Pontibacter mucosus</name>
    <dbReference type="NCBI Taxonomy" id="1649266"/>
    <lineage>
        <taxon>Bacteria</taxon>
        <taxon>Pseudomonadati</taxon>
        <taxon>Bacteroidota</taxon>
        <taxon>Cytophagia</taxon>
        <taxon>Cytophagales</taxon>
        <taxon>Hymenobacteraceae</taxon>
        <taxon>Pontibacter</taxon>
    </lineage>
</organism>
<sequence length="549" mass="62323">MKHTILLFLSLIICFNTASAQNSLFETEKLAATAKVWGFLKYYHPNVASGKLDWDDQLLTILPSVEKAGTKEELSGIYLRWIESLGAIKPCKKCQTSSETAHFDKNFDLTWFENNEVFTKELTEKLKYIEQSRFQGKPFYVATSGRNSGLVLTNEKSYDNFDWTNRPLRLLSLFRYWNTIAYFYPHKYQLDTEWDIVLSQMLPKFSSTDSESAYHLAMLELVVKIDDSHGYFTSKPIQEHFGVKQIPAAFRIIDDEVVITRIYDDSLARLSDIKTGDVISKVEGIDVAEVLKQNLKYIYGANYNTKLKYAFNKILNGSSDSVTVEITRGGETKVRKLARYPFDQFNHSPNKRTWEIMAGNIGYLNLGTIDGKALTNAFNSLAGTQAIIIDLRNYPNAFYGYHFKNFLGAKNEVVVRQIKPDFKYPGKYILSDQEKIPKTESKYKGKVVLLVDEYTQSRAEYTAVWIQNGYNVTTVGSQTAGAGGLMIPQEFVGGYTSYFTSSGIFYPDMSPIQRKGVKIDIEVKPTVQGIIDGKDEVLEKAIEFVNGNA</sequence>
<evidence type="ECO:0000259" key="2">
    <source>
        <dbReference type="SMART" id="SM00245"/>
    </source>
</evidence>
<dbReference type="Gene3D" id="3.90.226.10">
    <property type="entry name" value="2-enoyl-CoA Hydratase, Chain A, domain 1"/>
    <property type="match status" value="1"/>
</dbReference>
<dbReference type="GO" id="GO:0004175">
    <property type="term" value="F:endopeptidase activity"/>
    <property type="evidence" value="ECO:0007669"/>
    <property type="project" value="TreeGrafter"/>
</dbReference>
<dbReference type="Gene3D" id="3.30.750.44">
    <property type="match status" value="1"/>
</dbReference>
<dbReference type="SMART" id="SM00245">
    <property type="entry name" value="TSPc"/>
    <property type="match status" value="1"/>
</dbReference>
<dbReference type="GO" id="GO:0008236">
    <property type="term" value="F:serine-type peptidase activity"/>
    <property type="evidence" value="ECO:0007669"/>
    <property type="project" value="InterPro"/>
</dbReference>
<dbReference type="InterPro" id="IPR029045">
    <property type="entry name" value="ClpP/crotonase-like_dom_sf"/>
</dbReference>
<dbReference type="PANTHER" id="PTHR32060">
    <property type="entry name" value="TAIL-SPECIFIC PROTEASE"/>
    <property type="match status" value="1"/>
</dbReference>
<dbReference type="GO" id="GO:0030288">
    <property type="term" value="C:outer membrane-bounded periplasmic space"/>
    <property type="evidence" value="ECO:0007669"/>
    <property type="project" value="TreeGrafter"/>
</dbReference>
<dbReference type="EMBL" id="QBKI01000002">
    <property type="protein sequence ID" value="PTX21068.1"/>
    <property type="molecule type" value="Genomic_DNA"/>
</dbReference>
<dbReference type="GO" id="GO:0006508">
    <property type="term" value="P:proteolysis"/>
    <property type="evidence" value="ECO:0007669"/>
    <property type="project" value="UniProtKB-KW"/>
</dbReference>
<dbReference type="SUPFAM" id="SSF50156">
    <property type="entry name" value="PDZ domain-like"/>
    <property type="match status" value="1"/>
</dbReference>
<dbReference type="OrthoDB" id="5379939at2"/>
<dbReference type="InterPro" id="IPR036034">
    <property type="entry name" value="PDZ_sf"/>
</dbReference>
<dbReference type="SUPFAM" id="SSF52096">
    <property type="entry name" value="ClpP/crotonase"/>
    <property type="match status" value="1"/>
</dbReference>
<proteinExistence type="predicted"/>
<accession>A0A2T5YP32</accession>
<dbReference type="PANTHER" id="PTHR32060:SF22">
    <property type="entry name" value="CARBOXYL-TERMINAL-PROCESSING PEPTIDASE 3, CHLOROPLASTIC"/>
    <property type="match status" value="1"/>
</dbReference>
<keyword evidence="3" id="KW-0378">Hydrolase</keyword>
<evidence type="ECO:0000313" key="4">
    <source>
        <dbReference type="Proteomes" id="UP000244225"/>
    </source>
</evidence>
<keyword evidence="1" id="KW-0732">Signal</keyword>